<name>A0ACC1RZ89_9HYPO</name>
<keyword evidence="2" id="KW-1185">Reference proteome</keyword>
<comment type="caution">
    <text evidence="1">The sequence shown here is derived from an EMBL/GenBank/DDBJ whole genome shotgun (WGS) entry which is preliminary data.</text>
</comment>
<reference evidence="1" key="1">
    <citation type="submission" date="2022-08" db="EMBL/GenBank/DDBJ databases">
        <title>Genome Sequence of Fusarium decemcellulare.</title>
        <authorList>
            <person name="Buettner E."/>
        </authorList>
    </citation>
    <scope>NUCLEOTIDE SEQUENCE</scope>
    <source>
        <strain evidence="1">Babe19</strain>
    </source>
</reference>
<dbReference type="Proteomes" id="UP001148629">
    <property type="component" value="Unassembled WGS sequence"/>
</dbReference>
<protein>
    <submittedName>
        <fullName evidence="1">Uncharacterized protein</fullName>
    </submittedName>
</protein>
<dbReference type="EMBL" id="JANRMS010001386">
    <property type="protein sequence ID" value="KAJ3528627.1"/>
    <property type="molecule type" value="Genomic_DNA"/>
</dbReference>
<organism evidence="1 2">
    <name type="scientific">Fusarium decemcellulare</name>
    <dbReference type="NCBI Taxonomy" id="57161"/>
    <lineage>
        <taxon>Eukaryota</taxon>
        <taxon>Fungi</taxon>
        <taxon>Dikarya</taxon>
        <taxon>Ascomycota</taxon>
        <taxon>Pezizomycotina</taxon>
        <taxon>Sordariomycetes</taxon>
        <taxon>Hypocreomycetidae</taxon>
        <taxon>Hypocreales</taxon>
        <taxon>Nectriaceae</taxon>
        <taxon>Fusarium</taxon>
        <taxon>Fusarium decemcellulare species complex</taxon>
    </lineage>
</organism>
<evidence type="ECO:0000313" key="1">
    <source>
        <dbReference type="EMBL" id="KAJ3528627.1"/>
    </source>
</evidence>
<evidence type="ECO:0000313" key="2">
    <source>
        <dbReference type="Proteomes" id="UP001148629"/>
    </source>
</evidence>
<accession>A0ACC1RZ89</accession>
<gene>
    <name evidence="1" type="ORF">NM208_g10120</name>
</gene>
<sequence>MESIEKFPFAVCDPRTVNFAQDHVLDRESSVWPPSEARYLRYGDQHRWFAVSRQYPFELLVRKITSSQQGINGDLSATVPMAVVNITGDDQATAEAHMMMRFAIWA</sequence>
<proteinExistence type="predicted"/>